<dbReference type="PANTHER" id="PTHR13903:SF8">
    <property type="entry name" value="PIRIN"/>
    <property type="match status" value="1"/>
</dbReference>
<dbReference type="InterPro" id="IPR008778">
    <property type="entry name" value="Pirin_C_dom"/>
</dbReference>
<dbReference type="InterPro" id="IPR012093">
    <property type="entry name" value="Pirin"/>
</dbReference>
<dbReference type="EMBL" id="QANS01000001">
    <property type="protein sequence ID" value="PTU32746.1"/>
    <property type="molecule type" value="Genomic_DNA"/>
</dbReference>
<comment type="caution">
    <text evidence="6">The sequence shown here is derived from an EMBL/GenBank/DDBJ whole genome shotgun (WGS) entry which is preliminary data.</text>
</comment>
<keyword evidence="2" id="KW-0408">Iron</keyword>
<gene>
    <name evidence="6" type="ORF">CJD38_01075</name>
</gene>
<feature type="domain" description="Pirin C-terminal" evidence="5">
    <location>
        <begin position="178"/>
        <end position="276"/>
    </location>
</feature>
<feature type="binding site" evidence="2">
    <location>
        <position position="105"/>
    </location>
    <ligand>
        <name>Fe cation</name>
        <dbReference type="ChEBI" id="CHEBI:24875"/>
    </ligand>
</feature>
<reference evidence="6 7" key="1">
    <citation type="submission" date="2018-04" db="EMBL/GenBank/DDBJ databases">
        <title>Novel species isolated from glacier.</title>
        <authorList>
            <person name="Liu Q."/>
            <person name="Xin Y.-H."/>
        </authorList>
    </citation>
    <scope>NUCLEOTIDE SEQUENCE [LARGE SCALE GENOMIC DNA]</scope>
    <source>
        <strain evidence="6 7">GT1R17</strain>
    </source>
</reference>
<dbReference type="GO" id="GO:0046872">
    <property type="term" value="F:metal ion binding"/>
    <property type="evidence" value="ECO:0007669"/>
    <property type="project" value="UniProtKB-KW"/>
</dbReference>
<evidence type="ECO:0000313" key="7">
    <source>
        <dbReference type="Proteomes" id="UP000244248"/>
    </source>
</evidence>
<comment type="cofactor">
    <cofactor evidence="2">
        <name>Fe cation</name>
        <dbReference type="ChEBI" id="CHEBI:24875"/>
    </cofactor>
    <text evidence="2">Binds 1 Fe cation per subunit.</text>
</comment>
<evidence type="ECO:0000256" key="2">
    <source>
        <dbReference type="PIRSR" id="PIRSR006232-1"/>
    </source>
</evidence>
<evidence type="ECO:0008006" key="8">
    <source>
        <dbReference type="Google" id="ProtNLM"/>
    </source>
</evidence>
<name>A0A2T5MJI4_9GAMM</name>
<keyword evidence="2" id="KW-0479">Metal-binding</keyword>
<feature type="binding site" evidence="2">
    <location>
        <position position="103"/>
    </location>
    <ligand>
        <name>Fe cation</name>
        <dbReference type="ChEBI" id="CHEBI:24875"/>
    </ligand>
</feature>
<dbReference type="PIRSF" id="PIRSF006232">
    <property type="entry name" value="Pirin"/>
    <property type="match status" value="1"/>
</dbReference>
<dbReference type="Pfam" id="PF05726">
    <property type="entry name" value="Pirin_C"/>
    <property type="match status" value="1"/>
</dbReference>
<comment type="similarity">
    <text evidence="1 3">Belongs to the pirin family.</text>
</comment>
<feature type="domain" description="Pirin N-terminal" evidence="4">
    <location>
        <begin position="20"/>
        <end position="125"/>
    </location>
</feature>
<dbReference type="CDD" id="cd02909">
    <property type="entry name" value="cupin_pirin_N"/>
    <property type="match status" value="1"/>
</dbReference>
<keyword evidence="7" id="KW-1185">Reference proteome</keyword>
<dbReference type="Gene3D" id="2.60.120.10">
    <property type="entry name" value="Jelly Rolls"/>
    <property type="match status" value="2"/>
</dbReference>
<evidence type="ECO:0000256" key="3">
    <source>
        <dbReference type="RuleBase" id="RU003457"/>
    </source>
</evidence>
<proteinExistence type="inferred from homology"/>
<dbReference type="OrthoDB" id="9780903at2"/>
<evidence type="ECO:0000259" key="5">
    <source>
        <dbReference type="Pfam" id="PF05726"/>
    </source>
</evidence>
<dbReference type="InterPro" id="IPR011051">
    <property type="entry name" value="RmlC_Cupin_sf"/>
</dbReference>
<dbReference type="Pfam" id="PF02678">
    <property type="entry name" value="Pirin"/>
    <property type="match status" value="1"/>
</dbReference>
<sequence length="302" mass="33143">MSTNPIELIIEPRTQDLGGFTVRRLLPFAKRRHVGPFVFLDHMGPAQFAPGHGIDVRPHPHIGLATVTYLYEGAITHRDSLGSELDIRPGDVNWMTAGTGIAHSERTPPDLRATGSALHGLQMWVALPLSEEDCAPDFQHCPAATLPVFRQEQAQIRLIAGTLYGHEAPVRIASPLFYAEAQMADGAELTLSDEHAERAIYVINGAVEIDGQPLNPGQLAVLSVGGQPKLKAKGPTLLMLLGGPPLDGERLLWWNFVASTPERIRDAQERWLAQSFDKVPGETEFIPLPEDWLKLPVPRGEH</sequence>
<dbReference type="InterPro" id="IPR003829">
    <property type="entry name" value="Pirin_N_dom"/>
</dbReference>
<accession>A0A2T5MJI4</accession>
<evidence type="ECO:0000259" key="4">
    <source>
        <dbReference type="Pfam" id="PF02678"/>
    </source>
</evidence>
<organism evidence="6 7">
    <name type="scientific">Stenotrophobium rhamnosiphilum</name>
    <dbReference type="NCBI Taxonomy" id="2029166"/>
    <lineage>
        <taxon>Bacteria</taxon>
        <taxon>Pseudomonadati</taxon>
        <taxon>Pseudomonadota</taxon>
        <taxon>Gammaproteobacteria</taxon>
        <taxon>Nevskiales</taxon>
        <taxon>Nevskiaceae</taxon>
        <taxon>Stenotrophobium</taxon>
    </lineage>
</organism>
<feature type="binding site" evidence="2">
    <location>
        <position position="59"/>
    </location>
    <ligand>
        <name>Fe cation</name>
        <dbReference type="ChEBI" id="CHEBI:24875"/>
    </ligand>
</feature>
<evidence type="ECO:0000256" key="1">
    <source>
        <dbReference type="ARBA" id="ARBA00008416"/>
    </source>
</evidence>
<dbReference type="InterPro" id="IPR014710">
    <property type="entry name" value="RmlC-like_jellyroll"/>
</dbReference>
<protein>
    <recommendedName>
        <fullName evidence="8">Pirin family protein</fullName>
    </recommendedName>
</protein>
<dbReference type="Proteomes" id="UP000244248">
    <property type="component" value="Unassembled WGS sequence"/>
</dbReference>
<feature type="binding site" evidence="2">
    <location>
        <position position="61"/>
    </location>
    <ligand>
        <name>Fe cation</name>
        <dbReference type="ChEBI" id="CHEBI:24875"/>
    </ligand>
</feature>
<dbReference type="SUPFAM" id="SSF51182">
    <property type="entry name" value="RmlC-like cupins"/>
    <property type="match status" value="1"/>
</dbReference>
<dbReference type="AlphaFoldDB" id="A0A2T5MJI4"/>
<dbReference type="PANTHER" id="PTHR13903">
    <property type="entry name" value="PIRIN-RELATED"/>
    <property type="match status" value="1"/>
</dbReference>
<evidence type="ECO:0000313" key="6">
    <source>
        <dbReference type="EMBL" id="PTU32746.1"/>
    </source>
</evidence>
<dbReference type="RefSeq" id="WP_107938453.1">
    <property type="nucleotide sequence ID" value="NZ_QANS01000001.1"/>
</dbReference>